<evidence type="ECO:0008006" key="7">
    <source>
        <dbReference type="Google" id="ProtNLM"/>
    </source>
</evidence>
<evidence type="ECO:0000256" key="1">
    <source>
        <dbReference type="ARBA" id="ARBA00022614"/>
    </source>
</evidence>
<feature type="coiled-coil region" evidence="3">
    <location>
        <begin position="596"/>
        <end position="820"/>
    </location>
</feature>
<feature type="compositionally biased region" description="Polar residues" evidence="4">
    <location>
        <begin position="2047"/>
        <end position="2059"/>
    </location>
</feature>
<organism evidence="5 6">
    <name type="scientific">Aldrovandia affinis</name>
    <dbReference type="NCBI Taxonomy" id="143900"/>
    <lineage>
        <taxon>Eukaryota</taxon>
        <taxon>Metazoa</taxon>
        <taxon>Chordata</taxon>
        <taxon>Craniata</taxon>
        <taxon>Vertebrata</taxon>
        <taxon>Euteleostomi</taxon>
        <taxon>Actinopterygii</taxon>
        <taxon>Neopterygii</taxon>
        <taxon>Teleostei</taxon>
        <taxon>Notacanthiformes</taxon>
        <taxon>Halosauridae</taxon>
        <taxon>Aldrovandia</taxon>
    </lineage>
</organism>
<comment type="caution">
    <text evidence="5">The sequence shown here is derived from an EMBL/GenBank/DDBJ whole genome shotgun (WGS) entry which is preliminary data.</text>
</comment>
<keyword evidence="3" id="KW-0175">Coiled coil</keyword>
<dbReference type="InterPro" id="IPR032675">
    <property type="entry name" value="LRR_dom_sf"/>
</dbReference>
<feature type="coiled-coil region" evidence="3">
    <location>
        <begin position="1356"/>
        <end position="1383"/>
    </location>
</feature>
<dbReference type="InterPro" id="IPR050576">
    <property type="entry name" value="Cilia_flagella_integrity"/>
</dbReference>
<evidence type="ECO:0000313" key="6">
    <source>
        <dbReference type="Proteomes" id="UP001221898"/>
    </source>
</evidence>
<feature type="region of interest" description="Disordered" evidence="4">
    <location>
        <begin position="1"/>
        <end position="81"/>
    </location>
</feature>
<feature type="region of interest" description="Disordered" evidence="4">
    <location>
        <begin position="1167"/>
        <end position="1255"/>
    </location>
</feature>
<dbReference type="SMART" id="SM00365">
    <property type="entry name" value="LRR_SD22"/>
    <property type="match status" value="3"/>
</dbReference>
<feature type="region of interest" description="Disordered" evidence="4">
    <location>
        <begin position="412"/>
        <end position="443"/>
    </location>
</feature>
<feature type="compositionally biased region" description="Basic and acidic residues" evidence="4">
    <location>
        <begin position="69"/>
        <end position="81"/>
    </location>
</feature>
<dbReference type="SUPFAM" id="SSF52075">
    <property type="entry name" value="Outer arm dynein light chain 1"/>
    <property type="match status" value="1"/>
</dbReference>
<dbReference type="InterPro" id="IPR003591">
    <property type="entry name" value="Leu-rich_rpt_typical-subtyp"/>
</dbReference>
<feature type="region of interest" description="Disordered" evidence="4">
    <location>
        <begin position="2075"/>
        <end position="2127"/>
    </location>
</feature>
<sequence length="2127" mass="242119">MKKASQRVTPGGGTRAAPSALSPGSPLSDPRSRTPSPAHGPRAPASRPGLASSLQLSMTEEESEDSADGEPHSDNDEKRRPGVRYITEDLIKRLTKQDSLAFVRSLNLSLARSGGKKFKFIENLEKCERLQVLNLSHNLIEKIEKLEKLHKLRELHLSHNRIRKIEGLEHMGSLQHLNLAGNDIEHLPMWLAKKLKSLHTLNLQRNNICSLHEISMLKPLKNLTELLLAENPVSNLPHCRLFLVFHLRALERLDGQVITQQERELAHQRFHMEEVERLEQELEARLGEVESLREEQAVAMEELEHQGALNQSLQCQRQKQQQCQAEVERELETKNQLLKQKTMELTRACQKQYELEQELAFHKIDAKFEPLPYYPDQELESEGAFPGESPYIGKAWHKRNALALETVEPDGRRQAGQGHMDTDAPGSPDPQGSSHAQDQAEERLRQLQREIENSEQQILRASGELRQLEEAISQKRITEAEKEQLRQQLRRRICLLEELRGEAQALEGQLDRSRGQMSHAQGELEQLQDLLHGLDPSDPRHGGEYQRRHHVCLEEHGLAVITATTGNGLGKCGDTHATFSDFAHVKAQVSSKSQQLDMMSMKYRELEDRLDDMLSRIAKETEEIRDLEQQLTDGQIAANDALKRDLEGIIAGLQEYLHGVKGQAHRAQKDCHQLEREREALQRRLQDSEEQRSQLEIVAMDAESAREEVSRLEQELAGLRDAQGQISAYEAELEAQLQQRDTEAGQLQEELGRLRRLSQMEQLALQAELEKERQAKENALVQVQLVSERQQENERLLEQLRTLQEERSLLREELSALQGALEETRGSMLSPQEVLQRLEDLRRSISSGLGEVRPPGEGDALGCGLAELQQELRRAVSAAQTERDRARSRQGRLTQEMAALRDKLRHGQEEQRAACDSAAQARVAAERRESEAEAELRRLREELQVAQEAQGQTEQRLQEAEEERERLLADLEEREHQMKAEDSRTRLQLRSLDEEMRELKRSMATADKMATQQLTAAKDQLRSLHGTVRKINQERAEDAEELDRFRMEATAVGQDLARAEAEIQLLQKLLKDREQQVYEQDGSVQGVPNSSGQQQELERLNQALDRQQAQTKRLWDQLARAREDNRGDLEELVEEIGALRDTLAQQSSFVSNLGDPLRSRGCWYYVPSTPNPPSVGSQGTRDSGLGSQYPPSPERGRRMARRGRKEREEQTAPPSGGYWMYSPLRRRHSRTRRGRGEPRDSGGESDGDSSVSTRHFAAPPGAAIYTVLPDGSALPPGTVIYAPPAAGLSISPGAVVYGPPPAGAPLLYGPPPASFPAPLVPAGVLHCNVPGHQEAERELVQLLGQKGREERPGADVSRLQDQRAQLEQELQDLRGAVNRLRRRRDTLAGSGSSLAEEVQQSLRQQGEVLEEVECVEKTLLRRRVELREANRLLLAAESDLKDARAKTKETLQCDSEAHQRVEDTERELEELERHAQDSATQLVEANLQLRTLQEEAQELQRRRAEQEQTLREVEEVVELRDAEFQDLNSEVQAATERLEALRSELQQAQGKEARHVEMLREAESMLGQRRTELDALSAEVRVELERLAQVTQRQRAEGEQQKRQLEQERAESEQQLERERADLEALRQEARDIKEKAEALGRDRVTLEDQCRNLEARRGHAERCLARAEEGSRAAEAELARLEAELGQMRRDHKRACSARQDTGRDVAAAQRQLEEKREELKGLQEALSEARQRLERVEEDARATSRRREELLEEQQRQEEELEKGAERVREGQRRGEELEAELGERHARLQQQEKSLQVLQRNALDAEELQTQRLKKLQAQLRAVEGALAERGEQLRQVTDSVAAEEQKRLGQELSARTAELEGLQGELTESQEEVQHLQEVLLTERRRQAALRARGQAERDQMEQEQLKLQRELVTVDQAARENHQRAKDLQEELNIVSQELLGLKDKLRSQEEGETRRRGIREAMRSLRSDVRAEIRELETSPSDASDTESHKENYPHFTPSVRRPAFNTKDEQWRGEAQREKLRQQEDHLKAQLRRRMWSQEEALSQRRQQTEGSLQGLRRRVDKLDKLLSSSAGSLSHSEPPLKHGRPDVSDLGVSLGNSASSCGPVRLDPALPEKDRGTIW</sequence>
<dbReference type="Proteomes" id="UP001221898">
    <property type="component" value="Unassembled WGS sequence"/>
</dbReference>
<feature type="compositionally biased region" description="Basic and acidic residues" evidence="4">
    <location>
        <begin position="2086"/>
        <end position="2095"/>
    </location>
</feature>
<feature type="compositionally biased region" description="Low complexity" evidence="4">
    <location>
        <begin position="2075"/>
        <end position="2084"/>
    </location>
</feature>
<dbReference type="PROSITE" id="PS51450">
    <property type="entry name" value="LRR"/>
    <property type="match status" value="4"/>
</dbReference>
<feature type="compositionally biased region" description="Basic and acidic residues" evidence="4">
    <location>
        <begin position="2013"/>
        <end position="2028"/>
    </location>
</feature>
<feature type="region of interest" description="Disordered" evidence="4">
    <location>
        <begin position="2045"/>
        <end position="2064"/>
    </location>
</feature>
<feature type="region of interest" description="Disordered" evidence="4">
    <location>
        <begin position="1732"/>
        <end position="1779"/>
    </location>
</feature>
<feature type="coiled-coil region" evidence="3">
    <location>
        <begin position="865"/>
        <end position="1114"/>
    </location>
</feature>
<feature type="region of interest" description="Disordered" evidence="4">
    <location>
        <begin position="1592"/>
        <end position="1618"/>
    </location>
</feature>
<dbReference type="Gene3D" id="3.80.10.10">
    <property type="entry name" value="Ribonuclease Inhibitor"/>
    <property type="match status" value="2"/>
</dbReference>
<evidence type="ECO:0000256" key="3">
    <source>
        <dbReference type="SAM" id="Coils"/>
    </source>
</evidence>
<dbReference type="PANTHER" id="PTHR45973:SF36">
    <property type="entry name" value="CENTRIOLIN"/>
    <property type="match status" value="1"/>
</dbReference>
<dbReference type="EMBL" id="JAINUG010000014">
    <property type="protein sequence ID" value="KAJ8413878.1"/>
    <property type="molecule type" value="Genomic_DNA"/>
</dbReference>
<dbReference type="Pfam" id="PF14580">
    <property type="entry name" value="LRR_9"/>
    <property type="match status" value="1"/>
</dbReference>
<keyword evidence="1" id="KW-0433">Leucine-rich repeat</keyword>
<evidence type="ECO:0000256" key="2">
    <source>
        <dbReference type="ARBA" id="ARBA00022737"/>
    </source>
</evidence>
<feature type="compositionally biased region" description="Basic and acidic residues" evidence="4">
    <location>
        <begin position="2118"/>
        <end position="2127"/>
    </location>
</feature>
<name>A0AAD7WYQ4_9TELE</name>
<feature type="region of interest" description="Disordered" evidence="4">
    <location>
        <begin position="1689"/>
        <end position="1709"/>
    </location>
</feature>
<accession>A0AAD7WYQ4</accession>
<feature type="region of interest" description="Disordered" evidence="4">
    <location>
        <begin position="1976"/>
        <end position="2028"/>
    </location>
</feature>
<keyword evidence="6" id="KW-1185">Reference proteome</keyword>
<feature type="compositionally biased region" description="Basic and acidic residues" evidence="4">
    <location>
        <begin position="1594"/>
        <end position="1618"/>
    </location>
</feature>
<dbReference type="SMART" id="SM00369">
    <property type="entry name" value="LRR_TYP"/>
    <property type="match status" value="4"/>
</dbReference>
<feature type="compositionally biased region" description="Acidic residues" evidence="4">
    <location>
        <begin position="59"/>
        <end position="68"/>
    </location>
</feature>
<protein>
    <recommendedName>
        <fullName evidence="7">Centriolin</fullName>
    </recommendedName>
</protein>
<evidence type="ECO:0000256" key="4">
    <source>
        <dbReference type="SAM" id="MobiDB-lite"/>
    </source>
</evidence>
<keyword evidence="2" id="KW-0677">Repeat</keyword>
<proteinExistence type="predicted"/>
<feature type="compositionally biased region" description="Basic residues" evidence="4">
    <location>
        <begin position="1224"/>
        <end position="1233"/>
    </location>
</feature>
<gene>
    <name evidence="5" type="ORF">AAFF_G00064760</name>
</gene>
<feature type="compositionally biased region" description="Low complexity" evidence="4">
    <location>
        <begin position="16"/>
        <end position="29"/>
    </location>
</feature>
<evidence type="ECO:0000313" key="5">
    <source>
        <dbReference type="EMBL" id="KAJ8413878.1"/>
    </source>
</evidence>
<feature type="coiled-coil region" evidence="3">
    <location>
        <begin position="272"/>
        <end position="344"/>
    </location>
</feature>
<reference evidence="5" key="1">
    <citation type="journal article" date="2023" name="Science">
        <title>Genome structures resolve the early diversification of teleost fishes.</title>
        <authorList>
            <person name="Parey E."/>
            <person name="Louis A."/>
            <person name="Montfort J."/>
            <person name="Bouchez O."/>
            <person name="Roques C."/>
            <person name="Iampietro C."/>
            <person name="Lluch J."/>
            <person name="Castinel A."/>
            <person name="Donnadieu C."/>
            <person name="Desvignes T."/>
            <person name="Floi Bucao C."/>
            <person name="Jouanno E."/>
            <person name="Wen M."/>
            <person name="Mejri S."/>
            <person name="Dirks R."/>
            <person name="Jansen H."/>
            <person name="Henkel C."/>
            <person name="Chen W.J."/>
            <person name="Zahm M."/>
            <person name="Cabau C."/>
            <person name="Klopp C."/>
            <person name="Thompson A.W."/>
            <person name="Robinson-Rechavi M."/>
            <person name="Braasch I."/>
            <person name="Lecointre G."/>
            <person name="Bobe J."/>
            <person name="Postlethwait J.H."/>
            <person name="Berthelot C."/>
            <person name="Roest Crollius H."/>
            <person name="Guiguen Y."/>
        </authorList>
    </citation>
    <scope>NUCLEOTIDE SEQUENCE</scope>
    <source>
        <strain evidence="5">NC1722</strain>
    </source>
</reference>
<dbReference type="PANTHER" id="PTHR45973">
    <property type="entry name" value="PROTEIN PHOSPHATASE 1 REGULATORY SUBUNIT SDS22-RELATED"/>
    <property type="match status" value="1"/>
</dbReference>
<dbReference type="InterPro" id="IPR001611">
    <property type="entry name" value="Leu-rich_rpt"/>
</dbReference>